<evidence type="ECO:0000313" key="2">
    <source>
        <dbReference type="EMBL" id="MDR7363336.1"/>
    </source>
</evidence>
<proteinExistence type="predicted"/>
<comment type="caution">
    <text evidence="2">The sequence shown here is derived from an EMBL/GenBank/DDBJ whole genome shotgun (WGS) entry which is preliminary data.</text>
</comment>
<reference evidence="2 3" key="1">
    <citation type="submission" date="2023-07" db="EMBL/GenBank/DDBJ databases">
        <title>Sequencing the genomes of 1000 actinobacteria strains.</title>
        <authorList>
            <person name="Klenk H.-P."/>
        </authorList>
    </citation>
    <scope>NUCLEOTIDE SEQUENCE [LARGE SCALE GENOMIC DNA]</scope>
    <source>
        <strain evidence="2 3">DSM 19426</strain>
    </source>
</reference>
<keyword evidence="1" id="KW-0812">Transmembrane</keyword>
<feature type="transmembrane region" description="Helical" evidence="1">
    <location>
        <begin position="97"/>
        <end position="116"/>
    </location>
</feature>
<organism evidence="2 3">
    <name type="scientific">Nocardioides marmoribigeumensis</name>
    <dbReference type="NCBI Taxonomy" id="433649"/>
    <lineage>
        <taxon>Bacteria</taxon>
        <taxon>Bacillati</taxon>
        <taxon>Actinomycetota</taxon>
        <taxon>Actinomycetes</taxon>
        <taxon>Propionibacteriales</taxon>
        <taxon>Nocardioidaceae</taxon>
        <taxon>Nocardioides</taxon>
    </lineage>
</organism>
<protein>
    <recommendedName>
        <fullName evidence="4">DUF4267 domain-containing protein</fullName>
    </recommendedName>
</protein>
<gene>
    <name evidence="2" type="ORF">J2S63_002889</name>
</gene>
<dbReference type="RefSeq" id="WP_310303626.1">
    <property type="nucleotide sequence ID" value="NZ_BAAAPS010000003.1"/>
</dbReference>
<keyword evidence="3" id="KW-1185">Reference proteome</keyword>
<sequence length="117" mass="11727">MTDAATIRTATSVASLAFGAVGALAPRALAHAYGAADPTPEHIYTVRLWAGATAAIGAIGLLPDGIDDRRFFQLGLALNVFDTVIGLTSQGTTRTRVLTTATAVVFAAAAGAGLAGD</sequence>
<name>A0ABU2BY61_9ACTN</name>
<dbReference type="Proteomes" id="UP001183648">
    <property type="component" value="Unassembled WGS sequence"/>
</dbReference>
<evidence type="ECO:0000313" key="3">
    <source>
        <dbReference type="Proteomes" id="UP001183648"/>
    </source>
</evidence>
<evidence type="ECO:0000256" key="1">
    <source>
        <dbReference type="SAM" id="Phobius"/>
    </source>
</evidence>
<feature type="transmembrane region" description="Helical" evidence="1">
    <location>
        <begin position="42"/>
        <end position="62"/>
    </location>
</feature>
<dbReference type="EMBL" id="JAVDYG010000001">
    <property type="protein sequence ID" value="MDR7363336.1"/>
    <property type="molecule type" value="Genomic_DNA"/>
</dbReference>
<keyword evidence="1" id="KW-0472">Membrane</keyword>
<evidence type="ECO:0008006" key="4">
    <source>
        <dbReference type="Google" id="ProtNLM"/>
    </source>
</evidence>
<accession>A0ABU2BY61</accession>
<keyword evidence="1" id="KW-1133">Transmembrane helix</keyword>